<keyword evidence="5" id="KW-0378">Hydrolase</keyword>
<organism evidence="8 9">
    <name type="scientific">Asticcacaulis aquaticus</name>
    <dbReference type="NCBI Taxonomy" id="2984212"/>
    <lineage>
        <taxon>Bacteria</taxon>
        <taxon>Pseudomonadati</taxon>
        <taxon>Pseudomonadota</taxon>
        <taxon>Alphaproteobacteria</taxon>
        <taxon>Caulobacterales</taxon>
        <taxon>Caulobacteraceae</taxon>
        <taxon>Asticcacaulis</taxon>
    </lineage>
</organism>
<comment type="caution">
    <text evidence="8">The sequence shown here is derived from an EMBL/GenBank/DDBJ whole genome shotgun (WGS) entry which is preliminary data.</text>
</comment>
<evidence type="ECO:0000256" key="2">
    <source>
        <dbReference type="ARBA" id="ARBA00012247"/>
    </source>
</evidence>
<keyword evidence="9" id="KW-1185">Reference proteome</keyword>
<evidence type="ECO:0000256" key="6">
    <source>
        <dbReference type="ARBA" id="ARBA00047512"/>
    </source>
</evidence>
<dbReference type="PANTHER" id="PTHR43620:SF7">
    <property type="entry name" value="GLYCEROPHOSPHODIESTER PHOSPHODIESTERASE GDPD5-RELATED"/>
    <property type="match status" value="1"/>
</dbReference>
<reference evidence="8 9" key="1">
    <citation type="submission" date="2023-01" db="EMBL/GenBank/DDBJ databases">
        <title>Novel species of the genus Asticcacaulis isolated from rivers.</title>
        <authorList>
            <person name="Lu H."/>
        </authorList>
    </citation>
    <scope>NUCLEOTIDE SEQUENCE [LARGE SCALE GENOMIC DNA]</scope>
    <source>
        <strain evidence="8 9">BYS171W</strain>
    </source>
</reference>
<evidence type="ECO:0000256" key="3">
    <source>
        <dbReference type="ARBA" id="ARBA00022729"/>
    </source>
</evidence>
<feature type="domain" description="GP-PDE" evidence="7">
    <location>
        <begin position="49"/>
        <end position="385"/>
    </location>
</feature>
<proteinExistence type="inferred from homology"/>
<protein>
    <recommendedName>
        <fullName evidence="2">glycerophosphodiester phosphodiesterase</fullName>
        <ecNumber evidence="2">3.1.4.46</ecNumber>
    </recommendedName>
</protein>
<gene>
    <name evidence="8" type="ORF">PQU92_18185</name>
</gene>
<dbReference type="SUPFAM" id="SSF51695">
    <property type="entry name" value="PLC-like phosphodiesterases"/>
    <property type="match status" value="1"/>
</dbReference>
<dbReference type="PANTHER" id="PTHR43620">
    <property type="entry name" value="GLYCEROPHOSPHORYL DIESTER PHOSPHODIESTERASE"/>
    <property type="match status" value="1"/>
</dbReference>
<evidence type="ECO:0000313" key="9">
    <source>
        <dbReference type="Proteomes" id="UP001214854"/>
    </source>
</evidence>
<evidence type="ECO:0000256" key="1">
    <source>
        <dbReference type="ARBA" id="ARBA00007277"/>
    </source>
</evidence>
<dbReference type="Proteomes" id="UP001214854">
    <property type="component" value="Unassembled WGS sequence"/>
</dbReference>
<keyword evidence="3" id="KW-0732">Signal</keyword>
<dbReference type="PROSITE" id="PS51704">
    <property type="entry name" value="GP_PDE"/>
    <property type="match status" value="1"/>
</dbReference>
<evidence type="ECO:0000259" key="7">
    <source>
        <dbReference type="PROSITE" id="PS51704"/>
    </source>
</evidence>
<sequence length="392" mass="42083">MPHPVDPARRRFTFACLAGGGAVLTTGAVFGSSLGSTYAAERSVPSSRPLIVAHRGASGYRPEHTLASYDLAISMGADYIEPDVVSTKDGVLICRHEPMLSGTTDVADKPEFAARKRTINVDGLSITDFFASDFTLAEIKTLRARQAFAERDQSFNGKFEVPTLDEVIGLVRNHRKTTGQTVGLYIETKHPTLHRAAGLPLEEKLIAALAADGLNVAGAPVFLQSFEAGSLKRLKALSPLPRVQLVDGGEVDYATGEVGASVPFDWAAAGRKGTYADMLTPAGLKEVATYADVVAPWKRYLLKAVATGPVSDKTADADCRIVANPVLVRDAHAAGLKVHTWTLRNEAFRLAETYKGDPAAEFRQLFDLGVDGVFTDFADTGVAARNKWIKPK</sequence>
<evidence type="ECO:0000256" key="5">
    <source>
        <dbReference type="ARBA" id="ARBA00022801"/>
    </source>
</evidence>
<keyword evidence="4" id="KW-0319">Glycerol metabolism</keyword>
<dbReference type="RefSeq" id="WP_272749720.1">
    <property type="nucleotide sequence ID" value="NZ_JAQQKX010000024.1"/>
</dbReference>
<dbReference type="Pfam" id="PF03009">
    <property type="entry name" value="GDPD"/>
    <property type="match status" value="1"/>
</dbReference>
<dbReference type="InterPro" id="IPR030395">
    <property type="entry name" value="GP_PDE_dom"/>
</dbReference>
<dbReference type="EMBL" id="JAQQKX010000024">
    <property type="protein sequence ID" value="MDC7685216.1"/>
    <property type="molecule type" value="Genomic_DNA"/>
</dbReference>
<evidence type="ECO:0000313" key="8">
    <source>
        <dbReference type="EMBL" id="MDC7685216.1"/>
    </source>
</evidence>
<dbReference type="InterPro" id="IPR017946">
    <property type="entry name" value="PLC-like_Pdiesterase_TIM-brl"/>
</dbReference>
<evidence type="ECO:0000256" key="4">
    <source>
        <dbReference type="ARBA" id="ARBA00022798"/>
    </source>
</evidence>
<dbReference type="Gene3D" id="3.20.20.190">
    <property type="entry name" value="Phosphatidylinositol (PI) phosphodiesterase"/>
    <property type="match status" value="1"/>
</dbReference>
<name>A0ABT5HYR4_9CAUL</name>
<accession>A0ABT5HYR4</accession>
<comment type="catalytic activity">
    <reaction evidence="6">
        <text>a sn-glycero-3-phosphodiester + H2O = an alcohol + sn-glycerol 3-phosphate + H(+)</text>
        <dbReference type="Rhea" id="RHEA:12969"/>
        <dbReference type="ChEBI" id="CHEBI:15377"/>
        <dbReference type="ChEBI" id="CHEBI:15378"/>
        <dbReference type="ChEBI" id="CHEBI:30879"/>
        <dbReference type="ChEBI" id="CHEBI:57597"/>
        <dbReference type="ChEBI" id="CHEBI:83408"/>
        <dbReference type="EC" id="3.1.4.46"/>
    </reaction>
</comment>
<dbReference type="CDD" id="cd08602">
    <property type="entry name" value="GDPD_ScGlpQ1_like"/>
    <property type="match status" value="1"/>
</dbReference>
<dbReference type="EC" id="3.1.4.46" evidence="2"/>
<comment type="similarity">
    <text evidence="1">Belongs to the glycerophosphoryl diester phosphodiesterase family.</text>
</comment>